<feature type="transmembrane region" description="Helical" evidence="1">
    <location>
        <begin position="58"/>
        <end position="86"/>
    </location>
</feature>
<organism evidence="2 3">
    <name type="scientific">Candidatus Coprovicinus avistercoris</name>
    <dbReference type="NCBI Taxonomy" id="2840754"/>
    <lineage>
        <taxon>Bacteria</taxon>
        <taxon>Bacillati</taxon>
        <taxon>Actinomycetota</taxon>
        <taxon>Coriobacteriia</taxon>
        <taxon>Coriobacteriales</taxon>
        <taxon>Coriobacteriaceae</taxon>
        <taxon>Coriobacteriaceae incertae sedis</taxon>
        <taxon>Candidatus Coprovicinus</taxon>
    </lineage>
</organism>
<dbReference type="EMBL" id="DVMQ01000011">
    <property type="protein sequence ID" value="HIU23967.1"/>
    <property type="molecule type" value="Genomic_DNA"/>
</dbReference>
<feature type="non-terminal residue" evidence="2">
    <location>
        <position position="1"/>
    </location>
</feature>
<name>A0A9D1HXN7_9ACTN</name>
<protein>
    <recommendedName>
        <fullName evidence="4">Glycosyltransferase</fullName>
    </recommendedName>
</protein>
<sequence>EDISRGVKTFVLEMGYPVKLIPYKQNERKEGKSSYSFTSYFDLAVQMIVRLSDRATRIALLAGILCVALTLIAGIVWLALCIANVLNPTFEAVLLLMVMLICSGTLMGVGLVGEYVNQVLRYVTKVPIVVEKEIINFTE</sequence>
<keyword evidence="1" id="KW-1133">Transmembrane helix</keyword>
<reference evidence="2" key="1">
    <citation type="submission" date="2020-10" db="EMBL/GenBank/DDBJ databases">
        <authorList>
            <person name="Gilroy R."/>
        </authorList>
    </citation>
    <scope>NUCLEOTIDE SEQUENCE</scope>
    <source>
        <strain evidence="2">ChiHjej12B11-29160</strain>
    </source>
</reference>
<accession>A0A9D1HXN7</accession>
<dbReference type="Proteomes" id="UP000824078">
    <property type="component" value="Unassembled WGS sequence"/>
</dbReference>
<proteinExistence type="predicted"/>
<dbReference type="AlphaFoldDB" id="A0A9D1HXN7"/>
<feature type="transmembrane region" description="Helical" evidence="1">
    <location>
        <begin position="92"/>
        <end position="112"/>
    </location>
</feature>
<keyword evidence="1" id="KW-0472">Membrane</keyword>
<evidence type="ECO:0000313" key="3">
    <source>
        <dbReference type="Proteomes" id="UP000824078"/>
    </source>
</evidence>
<keyword evidence="1" id="KW-0812">Transmembrane</keyword>
<gene>
    <name evidence="2" type="ORF">IAD17_03490</name>
</gene>
<evidence type="ECO:0008006" key="4">
    <source>
        <dbReference type="Google" id="ProtNLM"/>
    </source>
</evidence>
<evidence type="ECO:0000256" key="1">
    <source>
        <dbReference type="SAM" id="Phobius"/>
    </source>
</evidence>
<comment type="caution">
    <text evidence="2">The sequence shown here is derived from an EMBL/GenBank/DDBJ whole genome shotgun (WGS) entry which is preliminary data.</text>
</comment>
<reference evidence="2" key="2">
    <citation type="journal article" date="2021" name="PeerJ">
        <title>Extensive microbial diversity within the chicken gut microbiome revealed by metagenomics and culture.</title>
        <authorList>
            <person name="Gilroy R."/>
            <person name="Ravi A."/>
            <person name="Getino M."/>
            <person name="Pursley I."/>
            <person name="Horton D.L."/>
            <person name="Alikhan N.F."/>
            <person name="Baker D."/>
            <person name="Gharbi K."/>
            <person name="Hall N."/>
            <person name="Watson M."/>
            <person name="Adriaenssens E.M."/>
            <person name="Foster-Nyarko E."/>
            <person name="Jarju S."/>
            <person name="Secka A."/>
            <person name="Antonio M."/>
            <person name="Oren A."/>
            <person name="Chaudhuri R.R."/>
            <person name="La Ragione R."/>
            <person name="Hildebrand F."/>
            <person name="Pallen M.J."/>
        </authorList>
    </citation>
    <scope>NUCLEOTIDE SEQUENCE</scope>
    <source>
        <strain evidence="2">ChiHjej12B11-29160</strain>
    </source>
</reference>
<evidence type="ECO:0000313" key="2">
    <source>
        <dbReference type="EMBL" id="HIU23967.1"/>
    </source>
</evidence>